<dbReference type="SUPFAM" id="SSF50800">
    <property type="entry name" value="PK beta-barrel domain-like"/>
    <property type="match status" value="1"/>
</dbReference>
<sequence>MRVVAVHRYPVESLQGESLERADVGPRGLDGPAGHAARRPVLGPFAEDGWVGRELEVGEVVLRVREPMRRCVTVGAEVLHEATRLDDGCAGLVVVDVVAPGTVAVGDVVRLLGPGGR</sequence>
<name>A0ABR6U574_9ACTN</name>
<reference evidence="2 3" key="1">
    <citation type="submission" date="2020-08" db="EMBL/GenBank/DDBJ databases">
        <title>novel species in genus Nocardioides.</title>
        <authorList>
            <person name="Zhang G."/>
        </authorList>
    </citation>
    <scope>NUCLEOTIDE SEQUENCE [LARGE SCALE GENOMIC DNA]</scope>
    <source>
        <strain evidence="2 3">SC8A-24</strain>
    </source>
</reference>
<dbReference type="Proteomes" id="UP000604001">
    <property type="component" value="Unassembled WGS sequence"/>
</dbReference>
<dbReference type="PROSITE" id="PS51340">
    <property type="entry name" value="MOSC"/>
    <property type="match status" value="1"/>
</dbReference>
<organism evidence="2 3">
    <name type="scientific">Nocardioides deserti</name>
    <dbReference type="NCBI Taxonomy" id="1588644"/>
    <lineage>
        <taxon>Bacteria</taxon>
        <taxon>Bacillati</taxon>
        <taxon>Actinomycetota</taxon>
        <taxon>Actinomycetes</taxon>
        <taxon>Propionibacteriales</taxon>
        <taxon>Nocardioidaceae</taxon>
        <taxon>Nocardioides</taxon>
    </lineage>
</organism>
<proteinExistence type="predicted"/>
<dbReference type="Gene3D" id="2.40.33.20">
    <property type="entry name" value="PK beta-barrel domain-like"/>
    <property type="match status" value="1"/>
</dbReference>
<accession>A0ABR6U574</accession>
<evidence type="ECO:0000313" key="2">
    <source>
        <dbReference type="EMBL" id="MBC2959455.1"/>
    </source>
</evidence>
<dbReference type="Pfam" id="PF03473">
    <property type="entry name" value="MOSC"/>
    <property type="match status" value="1"/>
</dbReference>
<evidence type="ECO:0000313" key="3">
    <source>
        <dbReference type="Proteomes" id="UP000604001"/>
    </source>
</evidence>
<feature type="domain" description="MOSC" evidence="1">
    <location>
        <begin position="1"/>
        <end position="112"/>
    </location>
</feature>
<protein>
    <recommendedName>
        <fullName evidence="1">MOSC domain-containing protein</fullName>
    </recommendedName>
</protein>
<dbReference type="InterPro" id="IPR005302">
    <property type="entry name" value="MoCF_Sase_C"/>
</dbReference>
<evidence type="ECO:0000259" key="1">
    <source>
        <dbReference type="PROSITE" id="PS51340"/>
    </source>
</evidence>
<gene>
    <name evidence="2" type="ORF">H7344_04005</name>
</gene>
<dbReference type="InterPro" id="IPR011037">
    <property type="entry name" value="Pyrv_Knase-like_insert_dom_sf"/>
</dbReference>
<comment type="caution">
    <text evidence="2">The sequence shown here is derived from an EMBL/GenBank/DDBJ whole genome shotgun (WGS) entry which is preliminary data.</text>
</comment>
<dbReference type="RefSeq" id="WP_186344738.1">
    <property type="nucleotide sequence ID" value="NZ_BMMR01000002.1"/>
</dbReference>
<dbReference type="EMBL" id="JACMYC010000002">
    <property type="protein sequence ID" value="MBC2959455.1"/>
    <property type="molecule type" value="Genomic_DNA"/>
</dbReference>
<keyword evidence="3" id="KW-1185">Reference proteome</keyword>